<dbReference type="AlphaFoldDB" id="A0AA87A551"/>
<dbReference type="Proteomes" id="UP000003672">
    <property type="component" value="Unassembled WGS sequence"/>
</dbReference>
<evidence type="ECO:0000313" key="1">
    <source>
        <dbReference type="EMBL" id="EFJ70523.1"/>
    </source>
</evidence>
<proteinExistence type="predicted"/>
<name>A0AA87A551_9LACO</name>
<reference evidence="1 2" key="1">
    <citation type="submission" date="2010-06" db="EMBL/GenBank/DDBJ databases">
        <authorList>
            <person name="Muzny D."/>
            <person name="Qin X."/>
            <person name="Buhay C."/>
            <person name="Dugan-Rocha S."/>
            <person name="Ding Y."/>
            <person name="Chen G."/>
            <person name="Hawes A."/>
            <person name="Holder M."/>
            <person name="Jhangiani S."/>
            <person name="Johnson A."/>
            <person name="Khan Z."/>
            <person name="Li Z."/>
            <person name="Liu W."/>
            <person name="Liu X."/>
            <person name="Perez L."/>
            <person name="Shen H."/>
            <person name="Wang Q."/>
            <person name="Watt J."/>
            <person name="Xi L."/>
            <person name="Xin Y."/>
            <person name="Zhou J."/>
            <person name="Deng J."/>
            <person name="Jiang H."/>
            <person name="Liu Y."/>
            <person name="Qu J."/>
            <person name="Song X.-Z."/>
            <person name="Zhang L."/>
            <person name="Villasana D."/>
            <person name="Johnson A."/>
            <person name="Liu J."/>
            <person name="Liyanage D."/>
            <person name="Lorensuhewa L."/>
            <person name="Robinson T."/>
            <person name="Song A."/>
            <person name="Song B.-B."/>
            <person name="Dinh H."/>
            <person name="Thornton R."/>
            <person name="Coyle M."/>
            <person name="Francisco L."/>
            <person name="Jackson L."/>
            <person name="Javaid M."/>
            <person name="Korchina V."/>
            <person name="Kovar C."/>
            <person name="Mata R."/>
            <person name="Mathew T."/>
            <person name="Ngo R."/>
            <person name="Nguyen L."/>
            <person name="Nguyen N."/>
            <person name="Okwuonu G."/>
            <person name="Ongeri F."/>
            <person name="Pham C."/>
            <person name="Simmons D."/>
            <person name="Wilczek-Boney K."/>
            <person name="Hale W."/>
            <person name="Jakkamsetti A."/>
            <person name="Pham P."/>
            <person name="Ruth R."/>
            <person name="San Lucas F."/>
            <person name="Warren J."/>
            <person name="Zhang J."/>
            <person name="Zhao Z."/>
            <person name="Zhou C."/>
            <person name="Zhu D."/>
            <person name="Lee S."/>
            <person name="Bess C."/>
            <person name="Blankenburg K."/>
            <person name="Forbes L."/>
            <person name="Fu Q."/>
            <person name="Gubbala S."/>
            <person name="Hirani K."/>
            <person name="Jayaseelan J.C."/>
            <person name="Lara F."/>
            <person name="Munidasa M."/>
            <person name="Palculict T."/>
            <person name="Patil S."/>
            <person name="Pu L.-L."/>
            <person name="Saada N."/>
            <person name="Tang L."/>
            <person name="Weissenberger G."/>
            <person name="Zhu Y."/>
            <person name="Hemphill L."/>
            <person name="Shang Y."/>
            <person name="Youmans B."/>
            <person name="Ayvaz T."/>
            <person name="Ross M."/>
            <person name="Santibanez J."/>
            <person name="Aqrawi P."/>
            <person name="Gross S."/>
            <person name="Joshi V."/>
            <person name="Fowler G."/>
            <person name="Nazareth L."/>
            <person name="Reid J."/>
            <person name="Worley K."/>
            <person name="Petrosino J."/>
            <person name="Highlander S."/>
            <person name="Gibbs R."/>
        </authorList>
    </citation>
    <scope>NUCLEOTIDE SEQUENCE [LARGE SCALE GENOMIC DNA]</scope>
    <source>
        <strain evidence="1 2">JV-V03</strain>
    </source>
</reference>
<accession>A0AA87A551</accession>
<protein>
    <submittedName>
        <fullName evidence="1">Uncharacterized protein</fullName>
    </submittedName>
</protein>
<sequence length="82" mass="9370">MEIVNKTKDEQEEQWQLGDVVESDSGNRGIIIRDDTDDCVIMPITGDHAYQTSQSFGDYEIDVLQQNKSCLWHKVNAKLVVE</sequence>
<dbReference type="RefSeq" id="WP_003649145.1">
    <property type="nucleotide sequence ID" value="NZ_CP040500.1"/>
</dbReference>
<comment type="caution">
    <text evidence="1">The sequence shown here is derived from an EMBL/GenBank/DDBJ whole genome shotgun (WGS) entry which is preliminary data.</text>
</comment>
<organism evidence="1 2">
    <name type="scientific">Lactobacillus paragasseri JV-V03</name>
    <dbReference type="NCBI Taxonomy" id="525326"/>
    <lineage>
        <taxon>Bacteria</taxon>
        <taxon>Bacillati</taxon>
        <taxon>Bacillota</taxon>
        <taxon>Bacilli</taxon>
        <taxon>Lactobacillales</taxon>
        <taxon>Lactobacillaceae</taxon>
        <taxon>Lactobacillus</taxon>
    </lineage>
</organism>
<gene>
    <name evidence="1" type="ORF">HMPREF0514_10967</name>
</gene>
<evidence type="ECO:0000313" key="2">
    <source>
        <dbReference type="Proteomes" id="UP000003672"/>
    </source>
</evidence>
<dbReference type="EMBL" id="ACGO02000001">
    <property type="protein sequence ID" value="EFJ70523.1"/>
    <property type="molecule type" value="Genomic_DNA"/>
</dbReference>